<evidence type="ECO:0000259" key="15">
    <source>
        <dbReference type="PROSITE" id="PS50001"/>
    </source>
</evidence>
<reference evidence="19 20" key="1">
    <citation type="submission" date="2024-05" db="EMBL/GenBank/DDBJ databases">
        <authorList>
            <person name="Wallberg A."/>
        </authorList>
    </citation>
    <scope>NUCLEOTIDE SEQUENCE [LARGE SCALE GENOMIC DNA]</scope>
</reference>
<evidence type="ECO:0000256" key="14">
    <source>
        <dbReference type="SAM" id="Coils"/>
    </source>
</evidence>
<comment type="cofactor">
    <cofactor evidence="1">
        <name>Ca(2+)</name>
        <dbReference type="ChEBI" id="CHEBI:29108"/>
    </cofactor>
</comment>
<gene>
    <name evidence="19" type="ORF">MNOR_LOCUS21479</name>
</gene>
<comment type="catalytic activity">
    <reaction evidence="13">
        <text>a 1,2-diacyl-sn-glycero-3-phospho-(1D-myo-inositol-4,5-bisphosphate) + H2O = 1D-myo-inositol 1,4,5-trisphosphate + a 1,2-diacyl-sn-glycerol + H(+)</text>
        <dbReference type="Rhea" id="RHEA:33179"/>
        <dbReference type="ChEBI" id="CHEBI:15377"/>
        <dbReference type="ChEBI" id="CHEBI:15378"/>
        <dbReference type="ChEBI" id="CHEBI:17815"/>
        <dbReference type="ChEBI" id="CHEBI:58456"/>
        <dbReference type="ChEBI" id="CHEBI:203600"/>
        <dbReference type="EC" id="3.1.4.11"/>
    </reaction>
</comment>
<dbReference type="GO" id="GO:0004435">
    <property type="term" value="F:phosphatidylinositol-4,5-bisphosphate phospholipase C activity"/>
    <property type="evidence" value="ECO:0007669"/>
    <property type="project" value="UniProtKB-EC"/>
</dbReference>
<organism evidence="19 20">
    <name type="scientific">Meganyctiphanes norvegica</name>
    <name type="common">Northern krill</name>
    <name type="synonym">Thysanopoda norvegica</name>
    <dbReference type="NCBI Taxonomy" id="48144"/>
    <lineage>
        <taxon>Eukaryota</taxon>
        <taxon>Metazoa</taxon>
        <taxon>Ecdysozoa</taxon>
        <taxon>Arthropoda</taxon>
        <taxon>Crustacea</taxon>
        <taxon>Multicrustacea</taxon>
        <taxon>Malacostraca</taxon>
        <taxon>Eumalacostraca</taxon>
        <taxon>Eucarida</taxon>
        <taxon>Euphausiacea</taxon>
        <taxon>Euphausiidae</taxon>
        <taxon>Meganyctiphanes</taxon>
    </lineage>
</organism>
<dbReference type="FunFam" id="3.20.20.190:FF:000039">
    <property type="entry name" value="Phosphoinositide phospholipase C"/>
    <property type="match status" value="1"/>
</dbReference>
<dbReference type="AlphaFoldDB" id="A0AAV2R9B2"/>
<dbReference type="Gene3D" id="3.20.20.190">
    <property type="entry name" value="Phosphatidylinositol (PI) phosphodiesterase"/>
    <property type="match status" value="2"/>
</dbReference>
<dbReference type="Gene3D" id="2.30.30.40">
    <property type="entry name" value="SH3 Domains"/>
    <property type="match status" value="1"/>
</dbReference>
<evidence type="ECO:0000259" key="18">
    <source>
        <dbReference type="PROSITE" id="PS50008"/>
    </source>
</evidence>
<keyword evidence="6" id="KW-0106">Calcium</keyword>
<dbReference type="CDD" id="cd00275">
    <property type="entry name" value="C2_PLC_like"/>
    <property type="match status" value="1"/>
</dbReference>
<dbReference type="Pfam" id="PF00388">
    <property type="entry name" value="PI-PLC-X"/>
    <property type="match status" value="1"/>
</dbReference>
<dbReference type="InterPro" id="IPR057061">
    <property type="entry name" value="PLCG_EF-hand_2"/>
</dbReference>
<dbReference type="InterPro" id="IPR036028">
    <property type="entry name" value="SH3-like_dom_sf"/>
</dbReference>
<keyword evidence="9 13" id="KW-0443">Lipid metabolism</keyword>
<keyword evidence="3 12" id="KW-0728">SH3 domain</keyword>
<keyword evidence="14" id="KW-0175">Coiled coil</keyword>
<dbReference type="SMART" id="SM00149">
    <property type="entry name" value="PLCYc"/>
    <property type="match status" value="1"/>
</dbReference>
<dbReference type="PROSITE" id="PS50004">
    <property type="entry name" value="C2"/>
    <property type="match status" value="1"/>
</dbReference>
<dbReference type="GO" id="GO:0016042">
    <property type="term" value="P:lipid catabolic process"/>
    <property type="evidence" value="ECO:0007669"/>
    <property type="project" value="UniProtKB-KW"/>
</dbReference>
<feature type="domain" description="SH3" evidence="16">
    <location>
        <begin position="776"/>
        <end position="836"/>
    </location>
</feature>
<dbReference type="Pfam" id="PF23329">
    <property type="entry name" value="EF_HAND_1_PLCG"/>
    <property type="match status" value="1"/>
</dbReference>
<dbReference type="Pfam" id="PF00168">
    <property type="entry name" value="C2"/>
    <property type="match status" value="1"/>
</dbReference>
<dbReference type="PRINTS" id="PR00401">
    <property type="entry name" value="SH2DOMAIN"/>
</dbReference>
<keyword evidence="7 13" id="KW-0442">Lipid degradation</keyword>
<dbReference type="SUPFAM" id="SSF50044">
    <property type="entry name" value="SH3-domain"/>
    <property type="match status" value="1"/>
</dbReference>
<dbReference type="GO" id="GO:0010634">
    <property type="term" value="P:positive regulation of epithelial cell migration"/>
    <property type="evidence" value="ECO:0007669"/>
    <property type="project" value="TreeGrafter"/>
</dbReference>
<dbReference type="InterPro" id="IPR001192">
    <property type="entry name" value="PI-PLC_fam"/>
</dbReference>
<dbReference type="Gene3D" id="3.30.505.10">
    <property type="entry name" value="SH2 domain"/>
    <property type="match status" value="2"/>
</dbReference>
<evidence type="ECO:0000313" key="20">
    <source>
        <dbReference type="Proteomes" id="UP001497623"/>
    </source>
</evidence>
<dbReference type="SUPFAM" id="SSF49562">
    <property type="entry name" value="C2 domain (Calcium/lipid-binding domain, CaLB)"/>
    <property type="match status" value="1"/>
</dbReference>
<evidence type="ECO:0000256" key="1">
    <source>
        <dbReference type="ARBA" id="ARBA00001913"/>
    </source>
</evidence>
<dbReference type="GO" id="GO:0048468">
    <property type="term" value="P:cell development"/>
    <property type="evidence" value="ECO:0007669"/>
    <property type="project" value="UniProtKB-ARBA"/>
</dbReference>
<dbReference type="EC" id="3.1.4.11" evidence="2 13"/>
<dbReference type="Gene3D" id="1.10.238.10">
    <property type="entry name" value="EF-hand"/>
    <property type="match status" value="1"/>
</dbReference>
<dbReference type="InterPro" id="IPR035892">
    <property type="entry name" value="C2_domain_sf"/>
</dbReference>
<evidence type="ECO:0000256" key="8">
    <source>
        <dbReference type="ARBA" id="ARBA00022999"/>
    </source>
</evidence>
<dbReference type="SMART" id="SM00239">
    <property type="entry name" value="C2"/>
    <property type="match status" value="1"/>
</dbReference>
<keyword evidence="8 11" id="KW-0727">SH2 domain</keyword>
<dbReference type="InterPro" id="IPR000980">
    <property type="entry name" value="SH2"/>
</dbReference>
<evidence type="ECO:0000256" key="2">
    <source>
        <dbReference type="ARBA" id="ARBA00012368"/>
    </source>
</evidence>
<evidence type="ECO:0000256" key="3">
    <source>
        <dbReference type="ARBA" id="ARBA00022443"/>
    </source>
</evidence>
<dbReference type="PROSITE" id="PS50008">
    <property type="entry name" value="PIPLC_Y_DOMAIN"/>
    <property type="match status" value="1"/>
</dbReference>
<feature type="domain" description="PI-PLC Y-box" evidence="18">
    <location>
        <begin position="942"/>
        <end position="1057"/>
    </location>
</feature>
<evidence type="ECO:0000256" key="4">
    <source>
        <dbReference type="ARBA" id="ARBA00022737"/>
    </source>
</evidence>
<dbReference type="InterPro" id="IPR011992">
    <property type="entry name" value="EF-hand-dom_pair"/>
</dbReference>
<evidence type="ECO:0000256" key="7">
    <source>
        <dbReference type="ARBA" id="ARBA00022963"/>
    </source>
</evidence>
<dbReference type="PROSITE" id="PS50002">
    <property type="entry name" value="SH3"/>
    <property type="match status" value="1"/>
</dbReference>
<dbReference type="Pfam" id="PF00018">
    <property type="entry name" value="SH3_1"/>
    <property type="match status" value="1"/>
</dbReference>
<proteinExistence type="predicted"/>
<feature type="coiled-coil region" evidence="14">
    <location>
        <begin position="1208"/>
        <end position="1247"/>
    </location>
</feature>
<evidence type="ECO:0000256" key="5">
    <source>
        <dbReference type="ARBA" id="ARBA00022801"/>
    </source>
</evidence>
<dbReference type="InterPro" id="IPR017946">
    <property type="entry name" value="PLC-like_Pdiesterase_TIM-brl"/>
</dbReference>
<dbReference type="PANTHER" id="PTHR10336">
    <property type="entry name" value="PHOSPHOINOSITIDE-SPECIFIC PHOSPHOLIPASE C FAMILY PROTEIN"/>
    <property type="match status" value="1"/>
</dbReference>
<dbReference type="InterPro" id="IPR001452">
    <property type="entry name" value="SH3_domain"/>
</dbReference>
<dbReference type="Proteomes" id="UP001497623">
    <property type="component" value="Unassembled WGS sequence"/>
</dbReference>
<dbReference type="Gene3D" id="2.30.29.30">
    <property type="entry name" value="Pleckstrin-homology domain (PH domain)/Phosphotyrosine-binding domain (PTB)"/>
    <property type="match status" value="1"/>
</dbReference>
<dbReference type="SMART" id="SM00148">
    <property type="entry name" value="PLCXc"/>
    <property type="match status" value="1"/>
</dbReference>
<feature type="domain" description="SH2" evidence="15">
    <location>
        <begin position="546"/>
        <end position="646"/>
    </location>
</feature>
<dbReference type="PROSITE" id="PS50001">
    <property type="entry name" value="SH2"/>
    <property type="match status" value="2"/>
</dbReference>
<dbReference type="InterPro" id="IPR000008">
    <property type="entry name" value="C2_dom"/>
</dbReference>
<dbReference type="GO" id="GO:0046488">
    <property type="term" value="P:phosphatidylinositol metabolic process"/>
    <property type="evidence" value="ECO:0007669"/>
    <property type="project" value="TreeGrafter"/>
</dbReference>
<dbReference type="PANTHER" id="PTHR10336:SF159">
    <property type="entry name" value="1-PHOSPHATIDYLINOSITOL 4,5-BISPHOSPHATE PHOSPHODIESTERASE GAMMA"/>
    <property type="match status" value="1"/>
</dbReference>
<keyword evidence="4" id="KW-0677">Repeat</keyword>
<dbReference type="SUPFAM" id="SSF47473">
    <property type="entry name" value="EF-hand"/>
    <property type="match status" value="1"/>
</dbReference>
<dbReference type="SMART" id="SM00326">
    <property type="entry name" value="SH3"/>
    <property type="match status" value="1"/>
</dbReference>
<keyword evidence="5 13" id="KW-0378">Hydrolase</keyword>
<dbReference type="GO" id="GO:0032587">
    <property type="term" value="C:ruffle membrane"/>
    <property type="evidence" value="ECO:0007669"/>
    <property type="project" value="TreeGrafter"/>
</dbReference>
<dbReference type="PRINTS" id="PR00390">
    <property type="entry name" value="PHPHLIPASEC"/>
</dbReference>
<feature type="domain" description="C2" evidence="17">
    <location>
        <begin position="1060"/>
        <end position="1184"/>
    </location>
</feature>
<dbReference type="FunFam" id="3.30.505.10:FF:000011">
    <property type="entry name" value="1-phosphatidylinositol 4,5-bisphosphate phosphodiesterase gamma"/>
    <property type="match status" value="1"/>
</dbReference>
<dbReference type="InterPro" id="IPR056586">
    <property type="entry name" value="EF-hand_PLCG1"/>
</dbReference>
<dbReference type="InterPro" id="IPR000909">
    <property type="entry name" value="PLipase_C_PInositol-sp_X_dom"/>
</dbReference>
<evidence type="ECO:0000256" key="11">
    <source>
        <dbReference type="PROSITE-ProRule" id="PRU00191"/>
    </source>
</evidence>
<keyword evidence="20" id="KW-1185">Reference proteome</keyword>
<dbReference type="Pfam" id="PF00387">
    <property type="entry name" value="PI-PLC-Y"/>
    <property type="match status" value="1"/>
</dbReference>
<dbReference type="InterPro" id="IPR001711">
    <property type="entry name" value="PLipase_C_Pinositol-sp_Y"/>
</dbReference>
<dbReference type="GO" id="GO:0051209">
    <property type="term" value="P:release of sequestered calcium ion into cytosol"/>
    <property type="evidence" value="ECO:0007669"/>
    <property type="project" value="TreeGrafter"/>
</dbReference>
<dbReference type="SMART" id="SM00252">
    <property type="entry name" value="SH2"/>
    <property type="match status" value="2"/>
</dbReference>
<name>A0AAV2R9B2_MEGNR</name>
<dbReference type="InterPro" id="IPR011993">
    <property type="entry name" value="PH-like_dom_sf"/>
</dbReference>
<dbReference type="SUPFAM" id="SSF51695">
    <property type="entry name" value="PLC-like phosphodiesterases"/>
    <property type="match status" value="1"/>
</dbReference>
<dbReference type="SUPFAM" id="SSF50729">
    <property type="entry name" value="PH domain-like"/>
    <property type="match status" value="2"/>
</dbReference>
<feature type="domain" description="SH2" evidence="15">
    <location>
        <begin position="657"/>
        <end position="746"/>
    </location>
</feature>
<evidence type="ECO:0000259" key="16">
    <source>
        <dbReference type="PROSITE" id="PS50002"/>
    </source>
</evidence>
<dbReference type="Pfam" id="PF00017">
    <property type="entry name" value="SH2"/>
    <property type="match status" value="2"/>
</dbReference>
<evidence type="ECO:0000313" key="19">
    <source>
        <dbReference type="EMBL" id="CAL4118583.1"/>
    </source>
</evidence>
<dbReference type="EMBL" id="CAXKWB010017330">
    <property type="protein sequence ID" value="CAL4118583.1"/>
    <property type="molecule type" value="Genomic_DNA"/>
</dbReference>
<evidence type="ECO:0000256" key="12">
    <source>
        <dbReference type="PROSITE-ProRule" id="PRU00192"/>
    </source>
</evidence>
<protein>
    <recommendedName>
        <fullName evidence="2 13">Phosphoinositide phospholipase C</fullName>
        <ecNumber evidence="2 13">3.1.4.11</ecNumber>
    </recommendedName>
</protein>
<dbReference type="PROSITE" id="PS50007">
    <property type="entry name" value="PIPLC_X_DOMAIN"/>
    <property type="match status" value="1"/>
</dbReference>
<keyword evidence="10" id="KW-0807">Transducer</keyword>
<accession>A0AAV2R9B2</accession>
<dbReference type="InterPro" id="IPR036860">
    <property type="entry name" value="SH2_dom_sf"/>
</dbReference>
<dbReference type="Pfam" id="PF23583">
    <property type="entry name" value="EF_HAND_2_PLCG"/>
    <property type="match status" value="1"/>
</dbReference>
<dbReference type="GO" id="GO:0048015">
    <property type="term" value="P:phosphatidylinositol-mediated signaling"/>
    <property type="evidence" value="ECO:0007669"/>
    <property type="project" value="TreeGrafter"/>
</dbReference>
<evidence type="ECO:0000256" key="13">
    <source>
        <dbReference type="RuleBase" id="RU361133"/>
    </source>
</evidence>
<dbReference type="SUPFAM" id="SSF55550">
    <property type="entry name" value="SH2 domain"/>
    <property type="match status" value="2"/>
</dbReference>
<sequence>MQRNVISPKESCAHYIEDGTSVKRFYSHRHRPDNGKLSIRRETSQIVWEGPGPSEEIITSLSEIKEIRRGKSSKDFNSWKSEAKTHNESVCFIVYYGTDFKLKSLSIAALSETEREKWINGLNYLCSEDRSASYVTKLDRFLRMEFYNMEKQRRGRPCISIKEVKGFMFRIHYKINSADLRKHFDEVDERRREVIGFDQFSELVKRISYEYQRHLFTNNNSGHDYSDNLLEKYSANRQTITLQEFQYFLVNEQGDQNEYLADNIICNFVGDPTRNVQEPFFYVEEFLQYLFSKETDIWDKCHDTVNQDMTKPLSYYWISSSHNTYLTGDQLASESTVEAYARVLRQGCRCIELDCWDGQDGQPIIYHGHTLTSKIRFHDVVKTIKEHAFVTSEYPVILSIEDHCSIPQQITMAQIFKAEFKDMLLTKPLRTNETHMPSPEALKRKIIIKHKKLENGDSPDADAFANVDEFGGESEQQLCNSLKSGKLYQRNPVDHSEWQPHFFVLTQYRLYFSEDVQDNEPENAESAILQRFNNEGGVEQLTKEAWYLAKGGRATADDLLNSQCPPGRDGTFLVRRSEHFVGDHTLSFWYHGRVHHCRIHTRQTGDSTRYWLKDPDSFNSIRELIEHYQQNPLRAQGVMTVLGEPISQPNTHERMEWYHADLKRVKAEEYLRRIPQDGAFLLRPSENERDGFAISFRAKGRIKHCRIYKEDNQFCIGSARFESLEDLLNYYKQNYLYLRVKLRYPVTEKVMHGLLDQEPVDAQVSGGSNNFYTSYVSNIRVKAKFAYSARNSDELTIPKHAIIQNVNKPDETWWQGDYGGQRQYWFPADYVEEIDSDDLEEKIGEDNQLLGSLQKGSIDLEGTTIGCLPVQGTNRHKVCIVIKITCTIPHHQVYELGCTSQYEAEEWIRVITQVASRFNSPSQSSQQHTIVPRQTGTIAQELSDLVVYFATIQFDSSIHLKPGGAKHNQVSSFPENKMEKHILQTEGSDALLKFHEVSFSRVYPKATRVDSANYNPVPMWNNGCQMVSLNYQTGDRAMQLNEGKFLQNGRCGYVLRPRSQWGTVDQNDPEILPMDPLNFTIKIFGARHLSKQGKGCISPMVEVEVVGSELERETPYRGRIVDDNGLNPVFENITIDITVQCPECALLRFVVYDEDMFKEYNQIGQATYPVTCIRTGYRSVQLKNACSEEIEMASLLVHISKSSSVNTEEIYEKEIETLQIMLAETKLKKDTENARRIHAKLEQLNARSLGVNMWNQSASGYSTQFNKS</sequence>
<evidence type="ECO:0000256" key="10">
    <source>
        <dbReference type="ARBA" id="ARBA00023224"/>
    </source>
</evidence>
<evidence type="ECO:0000256" key="9">
    <source>
        <dbReference type="ARBA" id="ARBA00023098"/>
    </source>
</evidence>
<dbReference type="Gene3D" id="2.60.40.150">
    <property type="entry name" value="C2 domain"/>
    <property type="match status" value="1"/>
</dbReference>
<evidence type="ECO:0000256" key="6">
    <source>
        <dbReference type="ARBA" id="ARBA00022837"/>
    </source>
</evidence>
<comment type="caution">
    <text evidence="19">The sequence shown here is derived from an EMBL/GenBank/DDBJ whole genome shotgun (WGS) entry which is preliminary data.</text>
</comment>
<evidence type="ECO:0000259" key="17">
    <source>
        <dbReference type="PROSITE" id="PS50004"/>
    </source>
</evidence>